<reference evidence="5 6" key="1">
    <citation type="submission" date="2018-10" db="EMBL/GenBank/DDBJ databases">
        <title>Notoacmeibacter sp. M2BS9Y-3-1, whole genome shotgun sequence.</title>
        <authorList>
            <person name="Tuo L."/>
        </authorList>
    </citation>
    <scope>NUCLEOTIDE SEQUENCE [LARGE SCALE GENOMIC DNA]</scope>
    <source>
        <strain evidence="5 6">M2BS9Y-3-1</strain>
    </source>
</reference>
<dbReference type="EMBL" id="RCWN01000001">
    <property type="protein sequence ID" value="RLQ87921.1"/>
    <property type="molecule type" value="Genomic_DNA"/>
</dbReference>
<dbReference type="PRINTS" id="PR00034">
    <property type="entry name" value="HTHCRP"/>
</dbReference>
<keyword evidence="2" id="KW-0238">DNA-binding</keyword>
<feature type="domain" description="HTH crp-type" evidence="4">
    <location>
        <begin position="148"/>
        <end position="217"/>
    </location>
</feature>
<dbReference type="SMART" id="SM00419">
    <property type="entry name" value="HTH_CRP"/>
    <property type="match status" value="1"/>
</dbReference>
<accession>A0A3L7JEB5</accession>
<dbReference type="PROSITE" id="PS51063">
    <property type="entry name" value="HTH_CRP_2"/>
    <property type="match status" value="1"/>
</dbReference>
<dbReference type="RefSeq" id="WP_121644884.1">
    <property type="nucleotide sequence ID" value="NZ_RCWN01000001.1"/>
</dbReference>
<dbReference type="GO" id="GO:0006355">
    <property type="term" value="P:regulation of DNA-templated transcription"/>
    <property type="evidence" value="ECO:0007669"/>
    <property type="project" value="InterPro"/>
</dbReference>
<name>A0A3L7JEB5_9HYPH</name>
<dbReference type="InterPro" id="IPR014710">
    <property type="entry name" value="RmlC-like_jellyroll"/>
</dbReference>
<gene>
    <name evidence="5" type="ORF">D8780_06580</name>
</gene>
<protein>
    <submittedName>
        <fullName evidence="5">Crp/Fnr family transcriptional regulator</fullName>
    </submittedName>
</protein>
<dbReference type="Pfam" id="PF13545">
    <property type="entry name" value="HTH_Crp_2"/>
    <property type="match status" value="1"/>
</dbReference>
<dbReference type="InterPro" id="IPR018490">
    <property type="entry name" value="cNMP-bd_dom_sf"/>
</dbReference>
<evidence type="ECO:0000313" key="6">
    <source>
        <dbReference type="Proteomes" id="UP000281094"/>
    </source>
</evidence>
<sequence>MTLAIRSDRPLCTGCLLRRLGMTTHGEVGPFSGQISSIHYERGQVVPPHCASSSFVMIRNGLLKVEVSNEAGEPGVAGFLFPGEPVVTNTLFRSAIVSALEPTTFCILDLKTVAHLPDRSGSMFCAVIEELSAQAAYDQQRLIEARIGKVRDRMLRFLEQIEQRSGKRSITLSMSRDDIAHYLDTTPESVSRAISQLTREGVIERNGPRHFRMIEQKRSLAS</sequence>
<dbReference type="SUPFAM" id="SSF46785">
    <property type="entry name" value="Winged helix' DNA-binding domain"/>
    <property type="match status" value="1"/>
</dbReference>
<evidence type="ECO:0000256" key="3">
    <source>
        <dbReference type="ARBA" id="ARBA00023163"/>
    </source>
</evidence>
<keyword evidence="3" id="KW-0804">Transcription</keyword>
<dbReference type="InterPro" id="IPR012318">
    <property type="entry name" value="HTH_CRP"/>
</dbReference>
<dbReference type="Gene3D" id="2.60.120.10">
    <property type="entry name" value="Jelly Rolls"/>
    <property type="match status" value="1"/>
</dbReference>
<dbReference type="InterPro" id="IPR036390">
    <property type="entry name" value="WH_DNA-bd_sf"/>
</dbReference>
<keyword evidence="1" id="KW-0805">Transcription regulation</keyword>
<evidence type="ECO:0000256" key="2">
    <source>
        <dbReference type="ARBA" id="ARBA00023125"/>
    </source>
</evidence>
<dbReference type="AlphaFoldDB" id="A0A3L7JEB5"/>
<dbReference type="InterPro" id="IPR036388">
    <property type="entry name" value="WH-like_DNA-bd_sf"/>
</dbReference>
<comment type="caution">
    <text evidence="5">The sequence shown here is derived from an EMBL/GenBank/DDBJ whole genome shotgun (WGS) entry which is preliminary data.</text>
</comment>
<dbReference type="Gene3D" id="1.10.10.10">
    <property type="entry name" value="Winged helix-like DNA-binding domain superfamily/Winged helix DNA-binding domain"/>
    <property type="match status" value="1"/>
</dbReference>
<evidence type="ECO:0000256" key="1">
    <source>
        <dbReference type="ARBA" id="ARBA00023015"/>
    </source>
</evidence>
<dbReference type="Proteomes" id="UP000281094">
    <property type="component" value="Unassembled WGS sequence"/>
</dbReference>
<proteinExistence type="predicted"/>
<organism evidence="5 6">
    <name type="scientific">Notoacmeibacter ruber</name>
    <dbReference type="NCBI Taxonomy" id="2670375"/>
    <lineage>
        <taxon>Bacteria</taxon>
        <taxon>Pseudomonadati</taxon>
        <taxon>Pseudomonadota</taxon>
        <taxon>Alphaproteobacteria</taxon>
        <taxon>Hyphomicrobiales</taxon>
        <taxon>Notoacmeibacteraceae</taxon>
        <taxon>Notoacmeibacter</taxon>
    </lineage>
</organism>
<evidence type="ECO:0000259" key="4">
    <source>
        <dbReference type="PROSITE" id="PS51063"/>
    </source>
</evidence>
<evidence type="ECO:0000313" key="5">
    <source>
        <dbReference type="EMBL" id="RLQ87921.1"/>
    </source>
</evidence>
<dbReference type="SUPFAM" id="SSF51206">
    <property type="entry name" value="cAMP-binding domain-like"/>
    <property type="match status" value="1"/>
</dbReference>
<keyword evidence="6" id="KW-1185">Reference proteome</keyword>
<dbReference type="GO" id="GO:0003677">
    <property type="term" value="F:DNA binding"/>
    <property type="evidence" value="ECO:0007669"/>
    <property type="project" value="UniProtKB-KW"/>
</dbReference>